<feature type="transmembrane region" description="Helical" evidence="7">
    <location>
        <begin position="261"/>
        <end position="281"/>
    </location>
</feature>
<name>A0A3M8DM55_9BACL</name>
<dbReference type="GO" id="GO:0055085">
    <property type="term" value="P:transmembrane transport"/>
    <property type="evidence" value="ECO:0007669"/>
    <property type="project" value="InterPro"/>
</dbReference>
<accession>A0A3M8DM55</accession>
<feature type="transmembrane region" description="Helical" evidence="7">
    <location>
        <begin position="70"/>
        <end position="90"/>
    </location>
</feature>
<keyword evidence="5 7" id="KW-1133">Transmembrane helix</keyword>
<dbReference type="PANTHER" id="PTHR30193">
    <property type="entry name" value="ABC TRANSPORTER PERMEASE PROTEIN"/>
    <property type="match status" value="1"/>
</dbReference>
<dbReference type="Proteomes" id="UP000269573">
    <property type="component" value="Unassembled WGS sequence"/>
</dbReference>
<organism evidence="9 10">
    <name type="scientific">Brevibacillus nitrificans</name>
    <dbReference type="NCBI Taxonomy" id="651560"/>
    <lineage>
        <taxon>Bacteria</taxon>
        <taxon>Bacillati</taxon>
        <taxon>Bacillota</taxon>
        <taxon>Bacilli</taxon>
        <taxon>Bacillales</taxon>
        <taxon>Paenibacillaceae</taxon>
        <taxon>Brevibacillus</taxon>
    </lineage>
</organism>
<evidence type="ECO:0000256" key="1">
    <source>
        <dbReference type="ARBA" id="ARBA00004651"/>
    </source>
</evidence>
<feature type="transmembrane region" description="Helical" evidence="7">
    <location>
        <begin position="9"/>
        <end position="27"/>
    </location>
</feature>
<evidence type="ECO:0000259" key="8">
    <source>
        <dbReference type="PROSITE" id="PS50928"/>
    </source>
</evidence>
<protein>
    <submittedName>
        <fullName evidence="9">Sugar ABC transporter permease</fullName>
    </submittedName>
</protein>
<evidence type="ECO:0000313" key="10">
    <source>
        <dbReference type="Proteomes" id="UP000269573"/>
    </source>
</evidence>
<dbReference type="RefSeq" id="WP_122922609.1">
    <property type="nucleotide sequence ID" value="NZ_RHHU01000003.1"/>
</dbReference>
<comment type="caution">
    <text evidence="9">The sequence shown here is derived from an EMBL/GenBank/DDBJ whole genome shotgun (WGS) entry which is preliminary data.</text>
</comment>
<dbReference type="EMBL" id="RHHU01000003">
    <property type="protein sequence ID" value="RNB88505.1"/>
    <property type="molecule type" value="Genomic_DNA"/>
</dbReference>
<dbReference type="Gene3D" id="1.10.3720.10">
    <property type="entry name" value="MetI-like"/>
    <property type="match status" value="1"/>
</dbReference>
<gene>
    <name evidence="9" type="ORF">EDM59_05125</name>
</gene>
<dbReference type="CDD" id="cd06261">
    <property type="entry name" value="TM_PBP2"/>
    <property type="match status" value="1"/>
</dbReference>
<feature type="domain" description="ABC transmembrane type-1" evidence="8">
    <location>
        <begin position="66"/>
        <end position="282"/>
    </location>
</feature>
<evidence type="ECO:0000256" key="6">
    <source>
        <dbReference type="ARBA" id="ARBA00023136"/>
    </source>
</evidence>
<feature type="transmembrane region" description="Helical" evidence="7">
    <location>
        <begin position="157"/>
        <end position="180"/>
    </location>
</feature>
<sequence length="291" mass="32683">MLQRKFTGYLYVLPCFLMILIFIYFPIVQNIEFSLFEWSAFSPERTFVGLTQYVQLFHDPIFYKALTNNIYYAVISMIFQVGGGLVLAAILEDKVFRRFSPLFRTVFFTPVIISITVIALLFDFIYHPQVGLLNGFLSAIGLESWTRAWVGDSATAIFAAIAVSQWQSIGYIMMLFIVAIQKIPQELYEAAEMDGASKVQMFFHVTIPQVREMTFVTSTITLAGAFTVFNEVYILTGGGPGHASEVLGTYLYQSAFINDQMGYASTIANVILAITLVISLVQMKLSKTGEE</sequence>
<dbReference type="InterPro" id="IPR035906">
    <property type="entry name" value="MetI-like_sf"/>
</dbReference>
<dbReference type="PANTHER" id="PTHR30193:SF37">
    <property type="entry name" value="INNER MEMBRANE ABC TRANSPORTER PERMEASE PROTEIN YCJO"/>
    <property type="match status" value="1"/>
</dbReference>
<comment type="subcellular location">
    <subcellularLocation>
        <location evidence="1 7">Cell membrane</location>
        <topology evidence="1 7">Multi-pass membrane protein</topology>
    </subcellularLocation>
</comment>
<evidence type="ECO:0000256" key="7">
    <source>
        <dbReference type="RuleBase" id="RU363032"/>
    </source>
</evidence>
<feature type="transmembrane region" description="Helical" evidence="7">
    <location>
        <begin position="102"/>
        <end position="126"/>
    </location>
</feature>
<evidence type="ECO:0000256" key="3">
    <source>
        <dbReference type="ARBA" id="ARBA00022475"/>
    </source>
</evidence>
<keyword evidence="6 7" id="KW-0472">Membrane</keyword>
<comment type="similarity">
    <text evidence="7">Belongs to the binding-protein-dependent transport system permease family.</text>
</comment>
<evidence type="ECO:0000256" key="2">
    <source>
        <dbReference type="ARBA" id="ARBA00022448"/>
    </source>
</evidence>
<keyword evidence="2 7" id="KW-0813">Transport</keyword>
<keyword evidence="10" id="KW-1185">Reference proteome</keyword>
<dbReference type="InterPro" id="IPR051393">
    <property type="entry name" value="ABC_transporter_permease"/>
</dbReference>
<evidence type="ECO:0000256" key="5">
    <source>
        <dbReference type="ARBA" id="ARBA00022989"/>
    </source>
</evidence>
<dbReference type="SUPFAM" id="SSF161098">
    <property type="entry name" value="MetI-like"/>
    <property type="match status" value="1"/>
</dbReference>
<evidence type="ECO:0000256" key="4">
    <source>
        <dbReference type="ARBA" id="ARBA00022692"/>
    </source>
</evidence>
<keyword evidence="3" id="KW-1003">Cell membrane</keyword>
<keyword evidence="4 7" id="KW-0812">Transmembrane</keyword>
<dbReference type="AlphaFoldDB" id="A0A3M8DM55"/>
<proteinExistence type="inferred from homology"/>
<dbReference type="GO" id="GO:0005886">
    <property type="term" value="C:plasma membrane"/>
    <property type="evidence" value="ECO:0007669"/>
    <property type="project" value="UniProtKB-SubCell"/>
</dbReference>
<reference evidence="9 10" key="1">
    <citation type="submission" date="2018-10" db="EMBL/GenBank/DDBJ databases">
        <title>Phylogenomics of Brevibacillus.</title>
        <authorList>
            <person name="Dunlap C."/>
        </authorList>
    </citation>
    <scope>NUCLEOTIDE SEQUENCE [LARGE SCALE GENOMIC DNA]</scope>
    <source>
        <strain evidence="9 10">JCM 15774</strain>
    </source>
</reference>
<dbReference type="PROSITE" id="PS50928">
    <property type="entry name" value="ABC_TM1"/>
    <property type="match status" value="1"/>
</dbReference>
<evidence type="ECO:0000313" key="9">
    <source>
        <dbReference type="EMBL" id="RNB88505.1"/>
    </source>
</evidence>
<dbReference type="Pfam" id="PF00528">
    <property type="entry name" value="BPD_transp_1"/>
    <property type="match status" value="1"/>
</dbReference>
<dbReference type="InterPro" id="IPR000515">
    <property type="entry name" value="MetI-like"/>
</dbReference>